<accession>A0A183N4Q2</accession>
<gene>
    <name evidence="1" type="ORF">SMRZ_LOCUS23277</name>
</gene>
<dbReference type="AlphaFoldDB" id="A0A183N4Q2"/>
<evidence type="ECO:0000313" key="2">
    <source>
        <dbReference type="Proteomes" id="UP000277204"/>
    </source>
</evidence>
<sequence length="115" mass="13002">MPVLTTRATTFIGTWNVQTLWGGSREDQSNSCGNEEIQLGETHWTQAGQQTLVTGEMLLHCGHEEENAPHTREVALMLSKEVRKALMGRESLGLRIIKASFKTIRRELQLMLCTY</sequence>
<dbReference type="EMBL" id="UZAI01019613">
    <property type="protein sequence ID" value="VDP46552.1"/>
    <property type="molecule type" value="Genomic_DNA"/>
</dbReference>
<dbReference type="Proteomes" id="UP000277204">
    <property type="component" value="Unassembled WGS sequence"/>
</dbReference>
<name>A0A183N4Q2_9TREM</name>
<protein>
    <submittedName>
        <fullName evidence="1">Uncharacterized protein</fullName>
    </submittedName>
</protein>
<reference evidence="1 2" key="1">
    <citation type="submission" date="2018-11" db="EMBL/GenBank/DDBJ databases">
        <authorList>
            <consortium name="Pathogen Informatics"/>
        </authorList>
    </citation>
    <scope>NUCLEOTIDE SEQUENCE [LARGE SCALE GENOMIC DNA]</scope>
    <source>
        <strain evidence="1 2">Zambia</strain>
    </source>
</reference>
<organism evidence="1 2">
    <name type="scientific">Schistosoma margrebowiei</name>
    <dbReference type="NCBI Taxonomy" id="48269"/>
    <lineage>
        <taxon>Eukaryota</taxon>
        <taxon>Metazoa</taxon>
        <taxon>Spiralia</taxon>
        <taxon>Lophotrochozoa</taxon>
        <taxon>Platyhelminthes</taxon>
        <taxon>Trematoda</taxon>
        <taxon>Digenea</taxon>
        <taxon>Strigeidida</taxon>
        <taxon>Schistosomatoidea</taxon>
        <taxon>Schistosomatidae</taxon>
        <taxon>Schistosoma</taxon>
    </lineage>
</organism>
<evidence type="ECO:0000313" key="1">
    <source>
        <dbReference type="EMBL" id="VDP46552.1"/>
    </source>
</evidence>
<proteinExistence type="predicted"/>
<keyword evidence="2" id="KW-1185">Reference proteome</keyword>